<dbReference type="SUPFAM" id="SSF55874">
    <property type="entry name" value="ATPase domain of HSP90 chaperone/DNA topoisomerase II/histidine kinase"/>
    <property type="match status" value="1"/>
</dbReference>
<dbReference type="InterPro" id="IPR000014">
    <property type="entry name" value="PAS"/>
</dbReference>
<evidence type="ECO:0000313" key="12">
    <source>
        <dbReference type="Proteomes" id="UP000251571"/>
    </source>
</evidence>
<keyword evidence="5" id="KW-0547">Nucleotide-binding</keyword>
<gene>
    <name evidence="9" type="ORF">BCF38_103310</name>
    <name evidence="10" type="ORF">SAMN05421539_103310</name>
</gene>
<dbReference type="GO" id="GO:0004673">
    <property type="term" value="F:protein histidine kinase activity"/>
    <property type="evidence" value="ECO:0007669"/>
    <property type="project" value="UniProtKB-EC"/>
</dbReference>
<evidence type="ECO:0000256" key="6">
    <source>
        <dbReference type="ARBA" id="ARBA00022777"/>
    </source>
</evidence>
<dbReference type="InterPro" id="IPR011102">
    <property type="entry name" value="Sig_transdc_His_kinase_HWE"/>
</dbReference>
<name>A0A2Y9AMJ6_9RHOB</name>
<evidence type="ECO:0000259" key="8">
    <source>
        <dbReference type="SMART" id="SM00911"/>
    </source>
</evidence>
<dbReference type="Gene3D" id="3.30.450.20">
    <property type="entry name" value="PAS domain"/>
    <property type="match status" value="1"/>
</dbReference>
<proteinExistence type="predicted"/>
<dbReference type="OrthoDB" id="9760752at2"/>
<dbReference type="Proteomes" id="UP000245839">
    <property type="component" value="Unassembled WGS sequence"/>
</dbReference>
<evidence type="ECO:0000313" key="9">
    <source>
        <dbReference type="EMBL" id="PWJ20492.1"/>
    </source>
</evidence>
<dbReference type="CDD" id="cd00130">
    <property type="entry name" value="PAS"/>
    <property type="match status" value="1"/>
</dbReference>
<dbReference type="SMART" id="SM00911">
    <property type="entry name" value="HWE_HK"/>
    <property type="match status" value="1"/>
</dbReference>
<sequence>MGHRLHDDLRHLTQQLYHASDSIQLVDPDGRILWLNQQSVDQLGLPFDAAGSMLSAHWPDDESRMIRDALQKRPRAATHFTARRQAGDGSSAWWDVAVVPVSFLDGKRCHFVVTCHDVTRRETRNSARDILLEEMRHRQGNTLALASTLMALHARGQPELDVFVDEMGKRLAAMGRAQAIVARQTASDDRVTELSGLLETLVRPLVGPACDLVIDVEPNVTLPADKIDVVGMVLSELAVNSAKHGAFLHGGRLALSVFRTDDGIEFAWQERSNEDVSAHHRKGGLGQTLMDRFASVNDGNFDVTWRPRGQTARLILRDVGLDVPAA</sequence>
<evidence type="ECO:0000256" key="1">
    <source>
        <dbReference type="ARBA" id="ARBA00000085"/>
    </source>
</evidence>
<dbReference type="AlphaFoldDB" id="A0A2Y9AMJ6"/>
<dbReference type="RefSeq" id="WP_109564073.1">
    <property type="nucleotide sequence ID" value="NZ_QGDJ01000003.1"/>
</dbReference>
<dbReference type="InterPro" id="IPR013656">
    <property type="entry name" value="PAS_4"/>
</dbReference>
<evidence type="ECO:0000256" key="5">
    <source>
        <dbReference type="ARBA" id="ARBA00022741"/>
    </source>
</evidence>
<evidence type="ECO:0000256" key="4">
    <source>
        <dbReference type="ARBA" id="ARBA00022679"/>
    </source>
</evidence>
<organism evidence="10 12">
    <name type="scientific">Jannaschia seohaensis</name>
    <dbReference type="NCBI Taxonomy" id="475081"/>
    <lineage>
        <taxon>Bacteria</taxon>
        <taxon>Pseudomonadati</taxon>
        <taxon>Pseudomonadota</taxon>
        <taxon>Alphaproteobacteria</taxon>
        <taxon>Rhodobacterales</taxon>
        <taxon>Roseobacteraceae</taxon>
        <taxon>Jannaschia</taxon>
    </lineage>
</organism>
<comment type="catalytic activity">
    <reaction evidence="1">
        <text>ATP + protein L-histidine = ADP + protein N-phospho-L-histidine.</text>
        <dbReference type="EC" id="2.7.13.3"/>
    </reaction>
</comment>
<dbReference type="NCBIfam" id="TIGR00229">
    <property type="entry name" value="sensory_box"/>
    <property type="match status" value="1"/>
</dbReference>
<dbReference type="EMBL" id="QGDJ01000003">
    <property type="protein sequence ID" value="PWJ20492.1"/>
    <property type="molecule type" value="Genomic_DNA"/>
</dbReference>
<protein>
    <recommendedName>
        <fullName evidence="2">histidine kinase</fullName>
        <ecNumber evidence="2">2.7.13.3</ecNumber>
    </recommendedName>
</protein>
<feature type="domain" description="Signal transduction histidine kinase HWE region" evidence="8">
    <location>
        <begin position="134"/>
        <end position="218"/>
    </location>
</feature>
<dbReference type="PANTHER" id="PTHR41523">
    <property type="entry name" value="TWO-COMPONENT SYSTEM SENSOR PROTEIN"/>
    <property type="match status" value="1"/>
</dbReference>
<evidence type="ECO:0000256" key="3">
    <source>
        <dbReference type="ARBA" id="ARBA00022553"/>
    </source>
</evidence>
<dbReference type="Pfam" id="PF07536">
    <property type="entry name" value="HWE_HK"/>
    <property type="match status" value="1"/>
</dbReference>
<evidence type="ECO:0000313" key="11">
    <source>
        <dbReference type="Proteomes" id="UP000245839"/>
    </source>
</evidence>
<evidence type="ECO:0000256" key="2">
    <source>
        <dbReference type="ARBA" id="ARBA00012438"/>
    </source>
</evidence>
<keyword evidence="11" id="KW-1185">Reference proteome</keyword>
<keyword evidence="6" id="KW-0418">Kinase</keyword>
<dbReference type="InterPro" id="IPR036890">
    <property type="entry name" value="HATPase_C_sf"/>
</dbReference>
<reference evidence="9 11" key="2">
    <citation type="submission" date="2018-03" db="EMBL/GenBank/DDBJ databases">
        <title>Genomic Encyclopedia of Archaeal and Bacterial Type Strains, Phase II (KMG-II): from individual species to whole genera.</title>
        <authorList>
            <person name="Goeker M."/>
        </authorList>
    </citation>
    <scope>NUCLEOTIDE SEQUENCE [LARGE SCALE GENOMIC DNA]</scope>
    <source>
        <strain evidence="9 11">DSM 25227</strain>
    </source>
</reference>
<dbReference type="EMBL" id="UETC01000003">
    <property type="protein sequence ID" value="SSA44588.1"/>
    <property type="molecule type" value="Genomic_DNA"/>
</dbReference>
<reference evidence="10 12" key="1">
    <citation type="submission" date="2016-10" db="EMBL/GenBank/DDBJ databases">
        <authorList>
            <person name="Cai Z."/>
        </authorList>
    </citation>
    <scope>NUCLEOTIDE SEQUENCE [LARGE SCALE GENOMIC DNA]</scope>
    <source>
        <strain evidence="10 12">DSM 25227</strain>
    </source>
</reference>
<dbReference type="InterPro" id="IPR035965">
    <property type="entry name" value="PAS-like_dom_sf"/>
</dbReference>
<dbReference type="GO" id="GO:0005524">
    <property type="term" value="F:ATP binding"/>
    <property type="evidence" value="ECO:0007669"/>
    <property type="project" value="UniProtKB-KW"/>
</dbReference>
<evidence type="ECO:0000313" key="10">
    <source>
        <dbReference type="EMBL" id="SSA44588.1"/>
    </source>
</evidence>
<dbReference type="Proteomes" id="UP000251571">
    <property type="component" value="Unassembled WGS sequence"/>
</dbReference>
<dbReference type="EC" id="2.7.13.3" evidence="2"/>
<dbReference type="SUPFAM" id="SSF55785">
    <property type="entry name" value="PYP-like sensor domain (PAS domain)"/>
    <property type="match status" value="1"/>
</dbReference>
<keyword evidence="4" id="KW-0808">Transferase</keyword>
<keyword evidence="7" id="KW-0067">ATP-binding</keyword>
<keyword evidence="3" id="KW-0597">Phosphoprotein</keyword>
<dbReference type="Gene3D" id="3.30.565.10">
    <property type="entry name" value="Histidine kinase-like ATPase, C-terminal domain"/>
    <property type="match status" value="1"/>
</dbReference>
<dbReference type="PANTHER" id="PTHR41523:SF8">
    <property type="entry name" value="ETHYLENE RESPONSE SENSOR PROTEIN"/>
    <property type="match status" value="1"/>
</dbReference>
<dbReference type="Pfam" id="PF08448">
    <property type="entry name" value="PAS_4"/>
    <property type="match status" value="1"/>
</dbReference>
<accession>A0A2Y9AMJ6</accession>
<evidence type="ECO:0000256" key="7">
    <source>
        <dbReference type="ARBA" id="ARBA00022840"/>
    </source>
</evidence>